<protein>
    <submittedName>
        <fullName evidence="3">CatB-related O-acetyltransferase</fullName>
    </submittedName>
</protein>
<proteinExistence type="predicted"/>
<keyword evidence="1 3" id="KW-0808">Transferase</keyword>
<keyword evidence="2" id="KW-0677">Repeat</keyword>
<comment type="caution">
    <text evidence="3">The sequence shown here is derived from an EMBL/GenBank/DDBJ whole genome shotgun (WGS) entry which is preliminary data.</text>
</comment>
<evidence type="ECO:0000256" key="2">
    <source>
        <dbReference type="ARBA" id="ARBA00022737"/>
    </source>
</evidence>
<dbReference type="GO" id="GO:0043886">
    <property type="term" value="F:structural constituent of carboxysome shell"/>
    <property type="evidence" value="ECO:0007669"/>
    <property type="project" value="UniProtKB-ARBA"/>
</dbReference>
<dbReference type="Proteomes" id="UP000319313">
    <property type="component" value="Unassembled WGS sequence"/>
</dbReference>
<gene>
    <name evidence="3" type="ORF">EWV81_03535</name>
</gene>
<dbReference type="InterPro" id="IPR018357">
    <property type="entry name" value="Hexapep_transf_CS"/>
</dbReference>
<dbReference type="GO" id="GO:0031470">
    <property type="term" value="C:carboxysome"/>
    <property type="evidence" value="ECO:0007669"/>
    <property type="project" value="UniProtKB-ARBA"/>
</dbReference>
<dbReference type="PROSITE" id="PS00101">
    <property type="entry name" value="HEXAPEP_TRANSFERASES"/>
    <property type="match status" value="1"/>
</dbReference>
<evidence type="ECO:0000313" key="3">
    <source>
        <dbReference type="EMBL" id="TRU29043.1"/>
    </source>
</evidence>
<reference evidence="3 4" key="1">
    <citation type="submission" date="2019-01" db="EMBL/GenBank/DDBJ databases">
        <title>Coherence of Microcystis species and biogeography revealed through population genomics.</title>
        <authorList>
            <person name="Perez-Carrascal O.M."/>
            <person name="Terrat Y."/>
            <person name="Giani A."/>
            <person name="Fortin N."/>
            <person name="Tromas N."/>
            <person name="Shapiro B.J."/>
        </authorList>
    </citation>
    <scope>NUCLEOTIDE SEQUENCE [LARGE SCALE GENOMIC DNA]</scope>
    <source>
        <strain evidence="3">Ma_SC_T_19800800_S464</strain>
    </source>
</reference>
<evidence type="ECO:0000256" key="1">
    <source>
        <dbReference type="ARBA" id="ARBA00022679"/>
    </source>
</evidence>
<dbReference type="InterPro" id="IPR050179">
    <property type="entry name" value="Trans_hexapeptide_repeat"/>
</dbReference>
<name>A0A552E3M0_MICAE</name>
<sequence>MKTLSKILVPDYFRFLSNFFENKIKYKNKNFYQGHMSIVRETEIGANVKIYPYAKVINSKIDSYTYIGTNTKVNRANLGKFCSIGPDCKIGLGKHPSSGNYVSSNPIFYSTLNQLEITFSDQNYFDELGNITIGNDVWIGTNVIIRDDVNIGDGVIIAAASVVTKDIPSYAVYAGVPAKLIRYRFNEELIDFLLQIKWWNKDESWLRENFKSFHNITDFICKIKN</sequence>
<evidence type="ECO:0000313" key="4">
    <source>
        <dbReference type="Proteomes" id="UP000319313"/>
    </source>
</evidence>
<dbReference type="Pfam" id="PF00132">
    <property type="entry name" value="Hexapep"/>
    <property type="match status" value="1"/>
</dbReference>
<dbReference type="InterPro" id="IPR011004">
    <property type="entry name" value="Trimer_LpxA-like_sf"/>
</dbReference>
<dbReference type="Gene3D" id="2.160.10.10">
    <property type="entry name" value="Hexapeptide repeat proteins"/>
    <property type="match status" value="1"/>
</dbReference>
<accession>A0A552E3M0</accession>
<dbReference type="InterPro" id="IPR001451">
    <property type="entry name" value="Hexapep"/>
</dbReference>
<dbReference type="AlphaFoldDB" id="A0A552E3M0"/>
<dbReference type="PANTHER" id="PTHR43300">
    <property type="entry name" value="ACETYLTRANSFERASE"/>
    <property type="match status" value="1"/>
</dbReference>
<dbReference type="EMBL" id="SFBL01000026">
    <property type="protein sequence ID" value="TRU29043.1"/>
    <property type="molecule type" value="Genomic_DNA"/>
</dbReference>
<organism evidence="3 4">
    <name type="scientific">Microcystis aeruginosa Ma_SC_T_19800800_S464</name>
    <dbReference type="NCBI Taxonomy" id="2486257"/>
    <lineage>
        <taxon>Bacteria</taxon>
        <taxon>Bacillati</taxon>
        <taxon>Cyanobacteriota</taxon>
        <taxon>Cyanophyceae</taxon>
        <taxon>Oscillatoriophycideae</taxon>
        <taxon>Chroococcales</taxon>
        <taxon>Microcystaceae</taxon>
        <taxon>Microcystis</taxon>
    </lineage>
</organism>
<dbReference type="CDD" id="cd03349">
    <property type="entry name" value="LbH_XAT"/>
    <property type="match status" value="1"/>
</dbReference>
<dbReference type="GO" id="GO:0016740">
    <property type="term" value="F:transferase activity"/>
    <property type="evidence" value="ECO:0007669"/>
    <property type="project" value="UniProtKB-KW"/>
</dbReference>
<dbReference type="SUPFAM" id="SSF51161">
    <property type="entry name" value="Trimeric LpxA-like enzymes"/>
    <property type="match status" value="1"/>
</dbReference>